<gene>
    <name evidence="5 8" type="primary">rimM</name>
    <name evidence="8" type="ORF">GCM10010990_23120</name>
</gene>
<evidence type="ECO:0000313" key="8">
    <source>
        <dbReference type="EMBL" id="GGD72875.1"/>
    </source>
</evidence>
<dbReference type="GO" id="GO:0043022">
    <property type="term" value="F:ribosome binding"/>
    <property type="evidence" value="ECO:0007669"/>
    <property type="project" value="InterPro"/>
</dbReference>
<dbReference type="Gene3D" id="2.30.30.240">
    <property type="entry name" value="PRC-barrel domain"/>
    <property type="match status" value="1"/>
</dbReference>
<dbReference type="InterPro" id="IPR036976">
    <property type="entry name" value="RimM_N_sf"/>
</dbReference>
<feature type="domain" description="Ribosome maturation factor RimM PRC barrel" evidence="7">
    <location>
        <begin position="110"/>
        <end position="166"/>
    </location>
</feature>
<reference evidence="8" key="1">
    <citation type="journal article" date="2014" name="Int. J. Syst. Evol. Microbiol.">
        <title>Complete genome sequence of Corynebacterium casei LMG S-19264T (=DSM 44701T), isolated from a smear-ripened cheese.</title>
        <authorList>
            <consortium name="US DOE Joint Genome Institute (JGI-PGF)"/>
            <person name="Walter F."/>
            <person name="Albersmeier A."/>
            <person name="Kalinowski J."/>
            <person name="Ruckert C."/>
        </authorList>
    </citation>
    <scope>NUCLEOTIDE SEQUENCE</scope>
    <source>
        <strain evidence="8">CGMCC 1.15360</strain>
    </source>
</reference>
<dbReference type="GO" id="GO:0005737">
    <property type="term" value="C:cytoplasm"/>
    <property type="evidence" value="ECO:0007669"/>
    <property type="project" value="UniProtKB-SubCell"/>
</dbReference>
<dbReference type="GO" id="GO:0042274">
    <property type="term" value="P:ribosomal small subunit biogenesis"/>
    <property type="evidence" value="ECO:0007669"/>
    <property type="project" value="UniProtKB-UniRule"/>
</dbReference>
<dbReference type="OrthoDB" id="9788191at2"/>
<organism evidence="8 9">
    <name type="scientific">Croceicoccus mobilis</name>
    <dbReference type="NCBI Taxonomy" id="1703339"/>
    <lineage>
        <taxon>Bacteria</taxon>
        <taxon>Pseudomonadati</taxon>
        <taxon>Pseudomonadota</taxon>
        <taxon>Alphaproteobacteria</taxon>
        <taxon>Sphingomonadales</taxon>
        <taxon>Erythrobacteraceae</taxon>
        <taxon>Croceicoccus</taxon>
    </lineage>
</organism>
<dbReference type="AlphaFoldDB" id="A0A917DWC2"/>
<dbReference type="SUPFAM" id="SSF50447">
    <property type="entry name" value="Translation proteins"/>
    <property type="match status" value="1"/>
</dbReference>
<comment type="similarity">
    <text evidence="5">Belongs to the RimM family.</text>
</comment>
<evidence type="ECO:0000256" key="1">
    <source>
        <dbReference type="ARBA" id="ARBA00022490"/>
    </source>
</evidence>
<keyword evidence="4 5" id="KW-0143">Chaperone</keyword>
<evidence type="ECO:0000256" key="4">
    <source>
        <dbReference type="ARBA" id="ARBA00023186"/>
    </source>
</evidence>
<protein>
    <recommendedName>
        <fullName evidence="5">Ribosome maturation factor RimM</fullName>
    </recommendedName>
</protein>
<keyword evidence="9" id="KW-1185">Reference proteome</keyword>
<accession>A0A917DWC2</accession>
<name>A0A917DWC2_9SPHN</name>
<sequence>MVQSDKPGAERIVLAAITGAHGINGEIRLKLFGEGVESLSRFRAFTLLREGTGETCEVSPKRMKDDGKGGAIAKFAGIDHRNAAEPLRGMVLTVSRDELPPLEEGEYYHADLLGLAAVSDAGETLGTVIAVENYGAGDVIEIERPAAEGEKPKRFMVPMRPEAVPEWGEGRIVISTDFVGD</sequence>
<evidence type="ECO:0000259" key="6">
    <source>
        <dbReference type="Pfam" id="PF01782"/>
    </source>
</evidence>
<keyword evidence="1 5" id="KW-0963">Cytoplasm</keyword>
<dbReference type="EMBL" id="BMIP01000005">
    <property type="protein sequence ID" value="GGD72875.1"/>
    <property type="molecule type" value="Genomic_DNA"/>
</dbReference>
<dbReference type="InterPro" id="IPR009000">
    <property type="entry name" value="Transl_B-barrel_sf"/>
</dbReference>
<dbReference type="InterPro" id="IPR011033">
    <property type="entry name" value="PRC_barrel-like_sf"/>
</dbReference>
<dbReference type="InterPro" id="IPR056792">
    <property type="entry name" value="PRC_RimM"/>
</dbReference>
<evidence type="ECO:0000256" key="5">
    <source>
        <dbReference type="HAMAP-Rule" id="MF_00014"/>
    </source>
</evidence>
<comment type="domain">
    <text evidence="5">The PRC barrel domain binds ribosomal protein uS19.</text>
</comment>
<evidence type="ECO:0000256" key="3">
    <source>
        <dbReference type="ARBA" id="ARBA00022552"/>
    </source>
</evidence>
<keyword evidence="2 5" id="KW-0690">Ribosome biogenesis</keyword>
<dbReference type="Pfam" id="PF24986">
    <property type="entry name" value="PRC_RimM"/>
    <property type="match status" value="1"/>
</dbReference>
<evidence type="ECO:0000313" key="9">
    <source>
        <dbReference type="Proteomes" id="UP000612349"/>
    </source>
</evidence>
<dbReference type="PANTHER" id="PTHR33692">
    <property type="entry name" value="RIBOSOME MATURATION FACTOR RIMM"/>
    <property type="match status" value="1"/>
</dbReference>
<dbReference type="Proteomes" id="UP000612349">
    <property type="component" value="Unassembled WGS sequence"/>
</dbReference>
<dbReference type="GO" id="GO:0005840">
    <property type="term" value="C:ribosome"/>
    <property type="evidence" value="ECO:0007669"/>
    <property type="project" value="InterPro"/>
</dbReference>
<dbReference type="InterPro" id="IPR011961">
    <property type="entry name" value="RimM"/>
</dbReference>
<dbReference type="SUPFAM" id="SSF50346">
    <property type="entry name" value="PRC-barrel domain"/>
    <property type="match status" value="1"/>
</dbReference>
<comment type="function">
    <text evidence="5">An accessory protein needed during the final step in the assembly of 30S ribosomal subunit, possibly for assembly of the head region. Essential for efficient processing of 16S rRNA. May be needed both before and after RbfA during the maturation of 16S rRNA. It has affinity for free ribosomal 30S subunits but not for 70S ribosomes.</text>
</comment>
<dbReference type="GO" id="GO:0006364">
    <property type="term" value="P:rRNA processing"/>
    <property type="evidence" value="ECO:0007669"/>
    <property type="project" value="UniProtKB-UniRule"/>
</dbReference>
<evidence type="ECO:0000259" key="7">
    <source>
        <dbReference type="Pfam" id="PF24986"/>
    </source>
</evidence>
<comment type="subunit">
    <text evidence="5">Binds ribosomal protein uS19.</text>
</comment>
<reference evidence="8" key="2">
    <citation type="submission" date="2020-09" db="EMBL/GenBank/DDBJ databases">
        <authorList>
            <person name="Sun Q."/>
            <person name="Zhou Y."/>
        </authorList>
    </citation>
    <scope>NUCLEOTIDE SEQUENCE</scope>
    <source>
        <strain evidence="8">CGMCC 1.15360</strain>
    </source>
</reference>
<comment type="subcellular location">
    <subcellularLocation>
        <location evidence="5">Cytoplasm</location>
    </subcellularLocation>
</comment>
<dbReference type="HAMAP" id="MF_00014">
    <property type="entry name" value="Ribosome_mat_RimM"/>
    <property type="match status" value="1"/>
</dbReference>
<feature type="domain" description="RimM N-terminal" evidence="6">
    <location>
        <begin position="14"/>
        <end position="97"/>
    </location>
</feature>
<comment type="caution">
    <text evidence="8">The sequence shown here is derived from an EMBL/GenBank/DDBJ whole genome shotgun (WGS) entry which is preliminary data.</text>
</comment>
<dbReference type="Pfam" id="PF01782">
    <property type="entry name" value="RimM"/>
    <property type="match status" value="1"/>
</dbReference>
<dbReference type="Gene3D" id="2.40.30.60">
    <property type="entry name" value="RimM"/>
    <property type="match status" value="1"/>
</dbReference>
<dbReference type="InterPro" id="IPR002676">
    <property type="entry name" value="RimM_N"/>
</dbReference>
<evidence type="ECO:0000256" key="2">
    <source>
        <dbReference type="ARBA" id="ARBA00022517"/>
    </source>
</evidence>
<dbReference type="PANTHER" id="PTHR33692:SF1">
    <property type="entry name" value="RIBOSOME MATURATION FACTOR RIMM"/>
    <property type="match status" value="1"/>
</dbReference>
<keyword evidence="3 5" id="KW-0698">rRNA processing</keyword>
<dbReference type="NCBIfam" id="TIGR02273">
    <property type="entry name" value="16S_RimM"/>
    <property type="match status" value="1"/>
</dbReference>
<proteinExistence type="inferred from homology"/>
<dbReference type="RefSeq" id="WP_066777427.1">
    <property type="nucleotide sequence ID" value="NZ_BMIP01000005.1"/>
</dbReference>